<dbReference type="AlphaFoldDB" id="A0A0M3K6M1"/>
<name>A0A0M3K6M1_ANISI</name>
<reference evidence="2" key="1">
    <citation type="submission" date="2017-02" db="UniProtKB">
        <authorList>
            <consortium name="WormBaseParasite"/>
        </authorList>
    </citation>
    <scope>IDENTIFICATION</scope>
</reference>
<sequence length="150" mass="17635">LCLSQHLVTNFSHCISLQFTLPTYRYTKAELLELCDGYANLYLCTGYASMQLCRNDELVRFARDHLGYVCNPMNLERFMQHFDCLRKVEEHNSDSCQYFIEGIAEPGKDQRKCRGVKQYNDCLQPKIRKECGKEAWNEFDKVIEWVGCRV</sequence>
<organism evidence="2">
    <name type="scientific">Anisakis simplex</name>
    <name type="common">Herring worm</name>
    <dbReference type="NCBI Taxonomy" id="6269"/>
    <lineage>
        <taxon>Eukaryota</taxon>
        <taxon>Metazoa</taxon>
        <taxon>Ecdysozoa</taxon>
        <taxon>Nematoda</taxon>
        <taxon>Chromadorea</taxon>
        <taxon>Rhabditida</taxon>
        <taxon>Spirurina</taxon>
        <taxon>Ascaridomorpha</taxon>
        <taxon>Ascaridoidea</taxon>
        <taxon>Anisakidae</taxon>
        <taxon>Anisakis</taxon>
        <taxon>Anisakis simplex complex</taxon>
    </lineage>
</organism>
<dbReference type="Pfam" id="PF01579">
    <property type="entry name" value="DUF19"/>
    <property type="match status" value="1"/>
</dbReference>
<protein>
    <submittedName>
        <fullName evidence="2">DUF19 domain-containing protein</fullName>
    </submittedName>
</protein>
<feature type="domain" description="T20D4.11-like" evidence="1">
    <location>
        <begin position="48"/>
        <end position="143"/>
    </location>
</feature>
<evidence type="ECO:0000313" key="2">
    <source>
        <dbReference type="WBParaSite" id="ASIM_0001661201-mRNA-1"/>
    </source>
</evidence>
<dbReference type="WBParaSite" id="ASIM_0001661201-mRNA-1">
    <property type="protein sequence ID" value="ASIM_0001661201-mRNA-1"/>
    <property type="gene ID" value="ASIM_0001661201"/>
</dbReference>
<accession>A0A0M3K6M1</accession>
<dbReference type="InterPro" id="IPR002542">
    <property type="entry name" value="T20D4.11-like_dom"/>
</dbReference>
<evidence type="ECO:0000259" key="1">
    <source>
        <dbReference type="Pfam" id="PF01579"/>
    </source>
</evidence>
<proteinExistence type="predicted"/>